<dbReference type="RefSeq" id="WP_406699226.1">
    <property type="nucleotide sequence ID" value="NZ_CP155447.1"/>
</dbReference>
<protein>
    <submittedName>
        <fullName evidence="1">Uncharacterized protein</fullName>
    </submittedName>
</protein>
<reference evidence="1" key="1">
    <citation type="submission" date="2024-05" db="EMBL/GenBank/DDBJ databases">
        <title>Planctomycetes of the genus Singulisphaera possess chitinolytic capabilities.</title>
        <authorList>
            <person name="Ivanova A."/>
        </authorList>
    </citation>
    <scope>NUCLEOTIDE SEQUENCE</scope>
    <source>
        <strain evidence="1">Ch08T</strain>
    </source>
</reference>
<sequence length="197" mass="21378">MNLPSVTNAPRVIVLDGASYRARTLTLAQIGEVLAWLEDRLPRDDARDGPPLFSGEASRLALATTEGLAVILHLSLLSCHPTLTRDRARTLAATMTVEDESRLLSTAFRRGLVLERTGNRPPKDLTEVNWGEIFESLTDHRADAYERVAAITLDQFDNFVSRGEAGDEGLLSPAEVQALWEAAPGLESLVTGDASNA</sequence>
<proteinExistence type="predicted"/>
<evidence type="ECO:0000313" key="1">
    <source>
        <dbReference type="EMBL" id="XBH06375.1"/>
    </source>
</evidence>
<dbReference type="EMBL" id="CP155447">
    <property type="protein sequence ID" value="XBH06375.1"/>
    <property type="molecule type" value="Genomic_DNA"/>
</dbReference>
<dbReference type="AlphaFoldDB" id="A0AAU7CMP9"/>
<organism evidence="1">
    <name type="scientific">Singulisphaera sp. Ch08</name>
    <dbReference type="NCBI Taxonomy" id="3120278"/>
    <lineage>
        <taxon>Bacteria</taxon>
        <taxon>Pseudomonadati</taxon>
        <taxon>Planctomycetota</taxon>
        <taxon>Planctomycetia</taxon>
        <taxon>Isosphaerales</taxon>
        <taxon>Isosphaeraceae</taxon>
        <taxon>Singulisphaera</taxon>
    </lineage>
</organism>
<accession>A0AAU7CMP9</accession>
<gene>
    <name evidence="1" type="ORF">V5E97_10150</name>
</gene>
<name>A0AAU7CMP9_9BACT</name>